<dbReference type="AlphaFoldDB" id="A0A2H0WQJ6"/>
<dbReference type="InterPro" id="IPR019079">
    <property type="entry name" value="Capsule_synth_CapA"/>
</dbReference>
<dbReference type="Gene3D" id="3.60.21.10">
    <property type="match status" value="1"/>
</dbReference>
<evidence type="ECO:0000313" key="4">
    <source>
        <dbReference type="EMBL" id="PIS14901.1"/>
    </source>
</evidence>
<dbReference type="EMBL" id="PEZI01000006">
    <property type="protein sequence ID" value="PIS14901.1"/>
    <property type="molecule type" value="Genomic_DNA"/>
</dbReference>
<dbReference type="InterPro" id="IPR052169">
    <property type="entry name" value="CW_Biosynth-Accessory"/>
</dbReference>
<keyword evidence="2" id="KW-1133">Transmembrane helix</keyword>
<feature type="domain" description="Capsule synthesis protein CapA" evidence="3">
    <location>
        <begin position="57"/>
        <end position="272"/>
    </location>
</feature>
<evidence type="ECO:0000259" key="3">
    <source>
        <dbReference type="SMART" id="SM00854"/>
    </source>
</evidence>
<proteinExistence type="inferred from homology"/>
<dbReference type="SUPFAM" id="SSF56300">
    <property type="entry name" value="Metallo-dependent phosphatases"/>
    <property type="match status" value="1"/>
</dbReference>
<evidence type="ECO:0000256" key="2">
    <source>
        <dbReference type="SAM" id="Phobius"/>
    </source>
</evidence>
<keyword evidence="2" id="KW-0472">Membrane</keyword>
<organism evidence="4 5">
    <name type="scientific">Candidatus Shapirobacteria bacterium CG09_land_8_20_14_0_10_39_12</name>
    <dbReference type="NCBI Taxonomy" id="1974885"/>
    <lineage>
        <taxon>Bacteria</taxon>
        <taxon>Candidatus Shapironibacteriota</taxon>
    </lineage>
</organism>
<dbReference type="PANTHER" id="PTHR33393">
    <property type="entry name" value="POLYGLUTAMINE SYNTHESIS ACCESSORY PROTEIN RV0574C-RELATED"/>
    <property type="match status" value="1"/>
</dbReference>
<accession>A0A2H0WQJ6</accession>
<protein>
    <recommendedName>
        <fullName evidence="3">Capsule synthesis protein CapA domain-containing protein</fullName>
    </recommendedName>
</protein>
<evidence type="ECO:0000256" key="1">
    <source>
        <dbReference type="ARBA" id="ARBA00005662"/>
    </source>
</evidence>
<comment type="caution">
    <text evidence="4">The sequence shown here is derived from an EMBL/GenBank/DDBJ whole genome shotgun (WGS) entry which is preliminary data.</text>
</comment>
<dbReference type="InterPro" id="IPR029052">
    <property type="entry name" value="Metallo-depent_PP-like"/>
</dbReference>
<name>A0A2H0WQJ6_9BACT</name>
<comment type="similarity">
    <text evidence="1">Belongs to the CapA family.</text>
</comment>
<dbReference type="Proteomes" id="UP000230775">
    <property type="component" value="Unassembled WGS sequence"/>
</dbReference>
<evidence type="ECO:0000313" key="5">
    <source>
        <dbReference type="Proteomes" id="UP000230775"/>
    </source>
</evidence>
<dbReference type="Pfam" id="PF09587">
    <property type="entry name" value="PGA_cap"/>
    <property type="match status" value="1"/>
</dbReference>
<reference evidence="5" key="1">
    <citation type="submission" date="2017-09" db="EMBL/GenBank/DDBJ databases">
        <title>Depth-based differentiation of microbial function through sediment-hosted aquifers and enrichment of novel symbionts in the deep terrestrial subsurface.</title>
        <authorList>
            <person name="Probst A.J."/>
            <person name="Ladd B."/>
            <person name="Jarett J.K."/>
            <person name="Geller-Mcgrath D.E."/>
            <person name="Sieber C.M.K."/>
            <person name="Emerson J.B."/>
            <person name="Anantharaman K."/>
            <person name="Thomas B.C."/>
            <person name="Malmstrom R."/>
            <person name="Stieglmeier M."/>
            <person name="Klingl A."/>
            <person name="Woyke T."/>
            <person name="Ryan C.M."/>
            <person name="Banfield J.F."/>
        </authorList>
    </citation>
    <scope>NUCLEOTIDE SEQUENCE [LARGE SCALE GENOMIC DNA]</scope>
</reference>
<dbReference type="PANTHER" id="PTHR33393:SF11">
    <property type="entry name" value="POLYGLUTAMINE SYNTHESIS ACCESSORY PROTEIN RV0574C-RELATED"/>
    <property type="match status" value="1"/>
</dbReference>
<gene>
    <name evidence="4" type="ORF">COT64_00260</name>
</gene>
<dbReference type="CDD" id="cd07381">
    <property type="entry name" value="MPP_CapA"/>
    <property type="match status" value="1"/>
</dbReference>
<dbReference type="SMART" id="SM00854">
    <property type="entry name" value="PGA_cap"/>
    <property type="match status" value="1"/>
</dbReference>
<keyword evidence="2" id="KW-0812">Transmembrane</keyword>
<feature type="transmembrane region" description="Helical" evidence="2">
    <location>
        <begin position="7"/>
        <end position="24"/>
    </location>
</feature>
<sequence length="345" mass="39083">MKKRKKEIILITVFVIIFLIFLSFPKSLSPPTMPTPSQSPSPKYFFSSLLDKTPQTTLIAVGDIMLGRYCNVQMLQNKDFKYPFLKTADFISSADITFGNLEAPIVENCPTTETGMIFCSRPESVEGLKHAGFDILSIANNHILNYGQKGLDQTKSLLAQNNIFPSANDLIVKKTNNINFGFLSFDLLTYPNSPVLKKIKDSVSKVDILIVSLHWGNEYQKKPAEWQKTLAHQAVDAGAKIIIGHHPHVTQPAEKYNNGLVLYSLGNFVFDQPWSEETKKGEIAKIIFEGKEINKFDSYEINKFVSAEINKFDSYEINKFVSAEIKSYELFPIYIQNYCQPELLQ</sequence>